<name>A0A085TTD3_9RHOB</name>
<feature type="domain" description="DUF6473" evidence="1">
    <location>
        <begin position="1"/>
        <end position="272"/>
    </location>
</feature>
<dbReference type="PATRIC" id="fig|1317124.6.peg.2955"/>
<reference evidence="3" key="1">
    <citation type="submission" date="2013-04" db="EMBL/GenBank/DDBJ databases">
        <title>Thioclava sp. 13D2W-2 Genome Sequencing.</title>
        <authorList>
            <person name="Lai Q."/>
            <person name="Li G."/>
            <person name="Shao Z."/>
        </authorList>
    </citation>
    <scope>NUCLEOTIDE SEQUENCE [LARGE SCALE GENOMIC DNA]</scope>
    <source>
        <strain evidence="3">13D2W-2</strain>
    </source>
</reference>
<keyword evidence="3" id="KW-1185">Reference proteome</keyword>
<dbReference type="AlphaFoldDB" id="A0A085TTD3"/>
<dbReference type="Pfam" id="PF20078">
    <property type="entry name" value="DUF6473"/>
    <property type="match status" value="1"/>
</dbReference>
<evidence type="ECO:0000313" key="2">
    <source>
        <dbReference type="EMBL" id="KFE33980.1"/>
    </source>
</evidence>
<comment type="caution">
    <text evidence="2">The sequence shown here is derived from an EMBL/GenBank/DDBJ whole genome shotgun (WGS) entry which is preliminary data.</text>
</comment>
<dbReference type="eggNOG" id="ENOG502Z950">
    <property type="taxonomic scope" value="Bacteria"/>
</dbReference>
<dbReference type="STRING" id="1317124.DW2_14710"/>
<protein>
    <recommendedName>
        <fullName evidence="1">DUF6473 domain-containing protein</fullName>
    </recommendedName>
</protein>
<gene>
    <name evidence="2" type="ORF">DW2_14710</name>
</gene>
<dbReference type="EMBL" id="AQRC01000013">
    <property type="protein sequence ID" value="KFE33980.1"/>
    <property type="molecule type" value="Genomic_DNA"/>
</dbReference>
<dbReference type="Proteomes" id="UP000028607">
    <property type="component" value="Unassembled WGS sequence"/>
</dbReference>
<accession>A0A085TTD3</accession>
<organism evidence="2 3">
    <name type="scientific">Thioclava atlantica</name>
    <dbReference type="NCBI Taxonomy" id="1317124"/>
    <lineage>
        <taxon>Bacteria</taxon>
        <taxon>Pseudomonadati</taxon>
        <taxon>Pseudomonadota</taxon>
        <taxon>Alphaproteobacteria</taxon>
        <taxon>Rhodobacterales</taxon>
        <taxon>Paracoccaceae</taxon>
        <taxon>Thioclava</taxon>
    </lineage>
</organism>
<proteinExistence type="predicted"/>
<reference evidence="2 3" key="2">
    <citation type="journal article" date="2015" name="Antonie Van Leeuwenhoek">
        <title>Thioclava indica sp. nov., isolated from surface seawater of the Indian Ocean.</title>
        <authorList>
            <person name="Liu Y."/>
            <person name="Lai Q."/>
            <person name="Du J."/>
            <person name="Xu H."/>
            <person name="Jiang L."/>
            <person name="Shao Z."/>
        </authorList>
    </citation>
    <scope>NUCLEOTIDE SEQUENCE [LARGE SCALE GENOMIC DNA]</scope>
    <source>
        <strain evidence="2 3">13D2W-2</strain>
    </source>
</reference>
<dbReference type="RefSeq" id="WP_038147817.1">
    <property type="nucleotide sequence ID" value="NZ_AQRC01000013.1"/>
</dbReference>
<dbReference type="InterPro" id="IPR045524">
    <property type="entry name" value="DUF6473"/>
</dbReference>
<evidence type="ECO:0000259" key="1">
    <source>
        <dbReference type="Pfam" id="PF20078"/>
    </source>
</evidence>
<evidence type="ECO:0000313" key="3">
    <source>
        <dbReference type="Proteomes" id="UP000028607"/>
    </source>
</evidence>
<sequence>MAYEFAGAGALDYLPCRYGKSKLLFRGPRRSLTGSFVAAMGGTETYGKFVATPWPALLEARLNLPVVNFGYLNAGIDVFLNEPQLASASRAARVTVVQLLGAHNMTNRYYAVHPRRNDRFLRASSLMRSVFGGVDFTEFNFTRHMLGALKQRAPEKYALLTQELQASWVQRMTALLSRLEGAKVLLWMGEYHPPCLVDPIGPEPLLVSAEMVDALRPLVHEVVRVEPSARARGEGTSGMVFSELDAPAAARLPGPRVHEETAEALAPVVRRYL</sequence>
<dbReference type="OrthoDB" id="7838347at2"/>